<evidence type="ECO:0000256" key="2">
    <source>
        <dbReference type="ARBA" id="ARBA00022692"/>
    </source>
</evidence>
<reference evidence="7 8" key="2">
    <citation type="journal article" date="2016" name="Genome Announc.">
        <title>Draft Genome Sequence of Oceanobacillus picturae Heshi-B3, Isolated from Fermented Rice Bran in a Traditional Japanese Seafood Dish.</title>
        <authorList>
            <person name="Akuzawa S."/>
            <person name="Nagaoka J."/>
            <person name="Kanekatsu M."/>
            <person name="Kanesaki Y."/>
            <person name="Suzuki T."/>
        </authorList>
    </citation>
    <scope>NUCLEOTIDE SEQUENCE [LARGE SCALE GENOMIC DNA]</scope>
    <source>
        <strain evidence="7 8">Heshi-B3</strain>
    </source>
</reference>
<dbReference type="Proteomes" id="UP000052946">
    <property type="component" value="Unassembled WGS sequence"/>
</dbReference>
<keyword evidence="4" id="KW-0472">Membrane</keyword>
<evidence type="ECO:0000256" key="4">
    <source>
        <dbReference type="ARBA" id="ARBA00023136"/>
    </source>
</evidence>
<comment type="subcellular location">
    <subcellularLocation>
        <location evidence="1">Endomembrane system</location>
        <topology evidence="1">Multi-pass membrane protein</topology>
    </subcellularLocation>
</comment>
<evidence type="ECO:0000313" key="8">
    <source>
        <dbReference type="Proteomes" id="UP000052946"/>
    </source>
</evidence>
<organism evidence="7 8">
    <name type="scientific">Oceanobacillus picturae</name>
    <dbReference type="NCBI Taxonomy" id="171693"/>
    <lineage>
        <taxon>Bacteria</taxon>
        <taxon>Bacillati</taxon>
        <taxon>Bacillota</taxon>
        <taxon>Bacilli</taxon>
        <taxon>Bacillales</taxon>
        <taxon>Bacillaceae</taxon>
        <taxon>Oceanobacillus</taxon>
    </lineage>
</organism>
<proteinExistence type="predicted"/>
<evidence type="ECO:0000256" key="3">
    <source>
        <dbReference type="ARBA" id="ARBA00022989"/>
    </source>
</evidence>
<dbReference type="GO" id="GO:0012505">
    <property type="term" value="C:endomembrane system"/>
    <property type="evidence" value="ECO:0007669"/>
    <property type="project" value="UniProtKB-SubCell"/>
</dbReference>
<evidence type="ECO:0000256" key="1">
    <source>
        <dbReference type="ARBA" id="ARBA00004127"/>
    </source>
</evidence>
<sequence length="172" mass="19480">MFKNPFKKKKELDELSFSNIEETNEIEIEEELVDDLKVEAEKLDAEDISQHEEHFSEEKFWKKVQKFSKKAGTSVVYAVLLLYYTLQKPDVPMKVKATIVGALGYFILPLDVIPDFAIGAGYADDLSVVLFALIQVAIYVDDATKLKAKNKLKDLFGENVDTSEIDNKLGRA</sequence>
<evidence type="ECO:0000259" key="6">
    <source>
        <dbReference type="Pfam" id="PF06803"/>
    </source>
</evidence>
<dbReference type="OrthoDB" id="9793277at2"/>
<gene>
    <name evidence="7" type="ORF">OPHB3_1518</name>
</gene>
<comment type="caution">
    <text evidence="7">The sequence shown here is derived from an EMBL/GenBank/DDBJ whole genome shotgun (WGS) entry which is preliminary data.</text>
</comment>
<accession>A0A0U9H713</accession>
<dbReference type="EMBL" id="BBXV01000016">
    <property type="protein sequence ID" value="GAQ17593.1"/>
    <property type="molecule type" value="Genomic_DNA"/>
</dbReference>
<feature type="coiled-coil region" evidence="5">
    <location>
        <begin position="19"/>
        <end position="46"/>
    </location>
</feature>
<keyword evidence="2" id="KW-0812">Transmembrane</keyword>
<dbReference type="Pfam" id="PF06803">
    <property type="entry name" value="DUF1232"/>
    <property type="match status" value="1"/>
</dbReference>
<evidence type="ECO:0000256" key="5">
    <source>
        <dbReference type="SAM" id="Coils"/>
    </source>
</evidence>
<dbReference type="AlphaFoldDB" id="A0A0U9H713"/>
<keyword evidence="5" id="KW-0175">Coiled coil</keyword>
<keyword evidence="3" id="KW-1133">Transmembrane helix</keyword>
<feature type="domain" description="DUF1232" evidence="6">
    <location>
        <begin position="95"/>
        <end position="131"/>
    </location>
</feature>
<name>A0A0U9H713_9BACI</name>
<dbReference type="RefSeq" id="WP_082667666.1">
    <property type="nucleotide sequence ID" value="NZ_BBXV01000016.1"/>
</dbReference>
<reference evidence="8" key="1">
    <citation type="submission" date="2015-07" db="EMBL/GenBank/DDBJ databases">
        <title>Draft Genome Sequence of Oceanobacillus picturae Heshi-B3 that Was Isolated from Fermented Rice Bran with Aging Salted Mackerel, Which Was Named Heshiko as Traditional Fermented Seafood in Japan.</title>
        <authorList>
            <person name="Akuzawa S."/>
            <person name="Nakagawa J."/>
            <person name="Kanekatsu T."/>
            <person name="Kanesaki Y."/>
            <person name="Suzuki T."/>
        </authorList>
    </citation>
    <scope>NUCLEOTIDE SEQUENCE [LARGE SCALE GENOMIC DNA]</scope>
    <source>
        <strain evidence="8">Heshi-B3</strain>
    </source>
</reference>
<evidence type="ECO:0000313" key="7">
    <source>
        <dbReference type="EMBL" id="GAQ17593.1"/>
    </source>
</evidence>
<protein>
    <recommendedName>
        <fullName evidence="6">DUF1232 domain-containing protein</fullName>
    </recommendedName>
</protein>
<dbReference type="InterPro" id="IPR010652">
    <property type="entry name" value="DUF1232"/>
</dbReference>